<keyword evidence="2" id="KW-1185">Reference proteome</keyword>
<dbReference type="EMBL" id="BMXG01000002">
    <property type="protein sequence ID" value="GHB91759.1"/>
    <property type="molecule type" value="Genomic_DNA"/>
</dbReference>
<accession>A0A8J3D963</accession>
<evidence type="ECO:0000313" key="1">
    <source>
        <dbReference type="EMBL" id="GHB91759.1"/>
    </source>
</evidence>
<evidence type="ECO:0000313" key="2">
    <source>
        <dbReference type="Proteomes" id="UP000642829"/>
    </source>
</evidence>
<name>A0A8J3D963_9BACT</name>
<organism evidence="1 2">
    <name type="scientific">Cerasicoccus arenae</name>
    <dbReference type="NCBI Taxonomy" id="424488"/>
    <lineage>
        <taxon>Bacteria</taxon>
        <taxon>Pseudomonadati</taxon>
        <taxon>Verrucomicrobiota</taxon>
        <taxon>Opitutia</taxon>
        <taxon>Puniceicoccales</taxon>
        <taxon>Cerasicoccaceae</taxon>
        <taxon>Cerasicoccus</taxon>
    </lineage>
</organism>
<reference evidence="1" key="1">
    <citation type="journal article" date="2014" name="Int. J. Syst. Evol. Microbiol.">
        <title>Complete genome sequence of Corynebacterium casei LMG S-19264T (=DSM 44701T), isolated from a smear-ripened cheese.</title>
        <authorList>
            <consortium name="US DOE Joint Genome Institute (JGI-PGF)"/>
            <person name="Walter F."/>
            <person name="Albersmeier A."/>
            <person name="Kalinowski J."/>
            <person name="Ruckert C."/>
        </authorList>
    </citation>
    <scope>NUCLEOTIDE SEQUENCE</scope>
    <source>
        <strain evidence="1">KCTC 12870</strain>
    </source>
</reference>
<dbReference type="RefSeq" id="WP_189511206.1">
    <property type="nucleotide sequence ID" value="NZ_BMXG01000002.1"/>
</dbReference>
<proteinExistence type="predicted"/>
<reference evidence="1" key="2">
    <citation type="submission" date="2020-09" db="EMBL/GenBank/DDBJ databases">
        <authorList>
            <person name="Sun Q."/>
            <person name="Kim S."/>
        </authorList>
    </citation>
    <scope>NUCLEOTIDE SEQUENCE</scope>
    <source>
        <strain evidence="1">KCTC 12870</strain>
    </source>
</reference>
<comment type="caution">
    <text evidence="1">The sequence shown here is derived from an EMBL/GenBank/DDBJ whole genome shotgun (WGS) entry which is preliminary data.</text>
</comment>
<protein>
    <submittedName>
        <fullName evidence="1">Uncharacterized protein</fullName>
    </submittedName>
</protein>
<dbReference type="AlphaFoldDB" id="A0A8J3D963"/>
<sequence length="57" mass="6809">MRIEVIKEATFDLIADDDEVMNKFRDFIKSWKEANWKVVMIKEIKDDGKPALEFTME</sequence>
<gene>
    <name evidence="1" type="ORF">GCM10007047_03300</name>
</gene>
<dbReference type="Proteomes" id="UP000642829">
    <property type="component" value="Unassembled WGS sequence"/>
</dbReference>